<evidence type="ECO:0000256" key="1">
    <source>
        <dbReference type="ARBA" id="ARBA00004651"/>
    </source>
</evidence>
<keyword evidence="2" id="KW-1003">Cell membrane</keyword>
<dbReference type="EMBL" id="JAJATZ010000004">
    <property type="protein sequence ID" value="MCB5199674.1"/>
    <property type="molecule type" value="Genomic_DNA"/>
</dbReference>
<dbReference type="SUPFAM" id="SSF103481">
    <property type="entry name" value="Multidrug resistance efflux transporter EmrE"/>
    <property type="match status" value="2"/>
</dbReference>
<feature type="transmembrane region" description="Helical" evidence="6">
    <location>
        <begin position="151"/>
        <end position="168"/>
    </location>
</feature>
<feature type="transmembrane region" description="Helical" evidence="6">
    <location>
        <begin position="267"/>
        <end position="286"/>
    </location>
</feature>
<protein>
    <submittedName>
        <fullName evidence="8">DMT family transporter</fullName>
    </submittedName>
</protein>
<feature type="transmembrane region" description="Helical" evidence="6">
    <location>
        <begin position="180"/>
        <end position="199"/>
    </location>
</feature>
<evidence type="ECO:0000256" key="6">
    <source>
        <dbReference type="SAM" id="Phobius"/>
    </source>
</evidence>
<dbReference type="InterPro" id="IPR037185">
    <property type="entry name" value="EmrE-like"/>
</dbReference>
<reference evidence="8" key="1">
    <citation type="submission" date="2021-10" db="EMBL/GenBank/DDBJ databases">
        <title>Loktanella gaetbuli sp. nov., isolated from a tidal flat.</title>
        <authorList>
            <person name="Park S."/>
            <person name="Yoon J.-H."/>
        </authorList>
    </citation>
    <scope>NUCLEOTIDE SEQUENCE</scope>
    <source>
        <strain evidence="8">TSTF-M6</strain>
    </source>
</reference>
<dbReference type="Pfam" id="PF00892">
    <property type="entry name" value="EamA"/>
    <property type="match status" value="1"/>
</dbReference>
<organism evidence="8 9">
    <name type="scientific">Loktanella gaetbuli</name>
    <dbReference type="NCBI Taxonomy" id="2881335"/>
    <lineage>
        <taxon>Bacteria</taxon>
        <taxon>Pseudomonadati</taxon>
        <taxon>Pseudomonadota</taxon>
        <taxon>Alphaproteobacteria</taxon>
        <taxon>Rhodobacterales</taxon>
        <taxon>Roseobacteraceae</taxon>
        <taxon>Loktanella</taxon>
    </lineage>
</organism>
<gene>
    <name evidence="8" type="ORF">LGQ03_10520</name>
</gene>
<feature type="transmembrane region" description="Helical" evidence="6">
    <location>
        <begin position="241"/>
        <end position="261"/>
    </location>
</feature>
<feature type="transmembrane region" description="Helical" evidence="6">
    <location>
        <begin position="68"/>
        <end position="86"/>
    </location>
</feature>
<evidence type="ECO:0000256" key="2">
    <source>
        <dbReference type="ARBA" id="ARBA00022475"/>
    </source>
</evidence>
<feature type="transmembrane region" description="Helical" evidence="6">
    <location>
        <begin position="211"/>
        <end position="234"/>
    </location>
</feature>
<evidence type="ECO:0000256" key="5">
    <source>
        <dbReference type="ARBA" id="ARBA00023136"/>
    </source>
</evidence>
<dbReference type="PANTHER" id="PTHR42920">
    <property type="entry name" value="OS03G0707200 PROTEIN-RELATED"/>
    <property type="match status" value="1"/>
</dbReference>
<feature type="transmembrane region" description="Helical" evidence="6">
    <location>
        <begin position="36"/>
        <end position="56"/>
    </location>
</feature>
<feature type="transmembrane region" description="Helical" evidence="6">
    <location>
        <begin position="121"/>
        <end position="139"/>
    </location>
</feature>
<dbReference type="PANTHER" id="PTHR42920:SF24">
    <property type="entry name" value="AROMATIC AMINO ACID EXPORTER YDDG"/>
    <property type="match status" value="1"/>
</dbReference>
<evidence type="ECO:0000256" key="4">
    <source>
        <dbReference type="ARBA" id="ARBA00022989"/>
    </source>
</evidence>
<comment type="subcellular location">
    <subcellularLocation>
        <location evidence="1">Cell membrane</location>
        <topology evidence="1">Multi-pass membrane protein</topology>
    </subcellularLocation>
</comment>
<comment type="caution">
    <text evidence="8">The sequence shown here is derived from an EMBL/GenBank/DDBJ whole genome shotgun (WGS) entry which is preliminary data.</text>
</comment>
<dbReference type="InterPro" id="IPR051258">
    <property type="entry name" value="Diverse_Substrate_Transporter"/>
</dbReference>
<keyword evidence="5 6" id="KW-0472">Membrane</keyword>
<evidence type="ECO:0000256" key="3">
    <source>
        <dbReference type="ARBA" id="ARBA00022692"/>
    </source>
</evidence>
<keyword evidence="4 6" id="KW-1133">Transmembrane helix</keyword>
<sequence length="290" mass="30186">MSGQIARATLIVVLSGAIWGFYWLPVRMLSDAGLGGAWGTLAITVSALLVLAPAAWRARSDLRRASPLALVSIGLGGLAFALYSIGFNYGRVAIIILLFFLTPVWSVLITRFVLGWHTPMLRIVAIGLGLGGLCVMLSADGQWPVPRGIGEWMALAAGILWSLATTGMRTASQIAPAPAAFVFALGAVIASVLMAPSLSPWPTAPVPGVTIIVALGTGALWWGLSTACLMWATVRLDPTRVGILLMAEVLIGAASAALLAGEALAPLELVGGALVLFAGVCEVWPVRQRV</sequence>
<keyword evidence="9" id="KW-1185">Reference proteome</keyword>
<feature type="domain" description="EamA" evidence="7">
    <location>
        <begin position="9"/>
        <end position="137"/>
    </location>
</feature>
<evidence type="ECO:0000313" key="8">
    <source>
        <dbReference type="EMBL" id="MCB5199674.1"/>
    </source>
</evidence>
<proteinExistence type="predicted"/>
<dbReference type="RefSeq" id="WP_226748356.1">
    <property type="nucleotide sequence ID" value="NZ_JAJATZ010000004.1"/>
</dbReference>
<evidence type="ECO:0000259" key="7">
    <source>
        <dbReference type="Pfam" id="PF00892"/>
    </source>
</evidence>
<feature type="transmembrane region" description="Helical" evidence="6">
    <location>
        <begin position="5"/>
        <end position="24"/>
    </location>
</feature>
<feature type="transmembrane region" description="Helical" evidence="6">
    <location>
        <begin position="92"/>
        <end position="114"/>
    </location>
</feature>
<dbReference type="InterPro" id="IPR000620">
    <property type="entry name" value="EamA_dom"/>
</dbReference>
<accession>A0ABS8BVC1</accession>
<name>A0ABS8BVC1_9RHOB</name>
<evidence type="ECO:0000313" key="9">
    <source>
        <dbReference type="Proteomes" id="UP001138961"/>
    </source>
</evidence>
<dbReference type="Proteomes" id="UP001138961">
    <property type="component" value="Unassembled WGS sequence"/>
</dbReference>
<keyword evidence="3 6" id="KW-0812">Transmembrane</keyword>